<name>A0A6G5QK44_CAMRE</name>
<proteinExistence type="predicted"/>
<dbReference type="RefSeq" id="WP_004318668.1">
    <property type="nucleotide sequence ID" value="NZ_CAJPTG010000112.1"/>
</dbReference>
<dbReference type="EC" id="1.9.3.1" evidence="1"/>
<reference evidence="1 2" key="1">
    <citation type="submission" date="2016-07" db="EMBL/GenBank/DDBJ databases">
        <title>Comparative genomics of the Campylobacter concisus group.</title>
        <authorList>
            <person name="Miller W.G."/>
            <person name="Yee E."/>
            <person name="Chapman M.H."/>
            <person name="Huynh S."/>
            <person name="Bono J.L."/>
            <person name="On S.L.W."/>
            <person name="StLeger J."/>
            <person name="Foster G."/>
            <person name="Parker C.T."/>
        </authorList>
    </citation>
    <scope>NUCLEOTIDE SEQUENCE [LARGE SCALE GENOMIC DNA]</scope>
    <source>
        <strain evidence="1 2">ATCC 33238</strain>
    </source>
</reference>
<dbReference type="NCBIfam" id="TIGR02736">
    <property type="entry name" value="cbb3_Q_epsi"/>
    <property type="match status" value="1"/>
</dbReference>
<evidence type="ECO:0000313" key="2">
    <source>
        <dbReference type="Proteomes" id="UP000502377"/>
    </source>
</evidence>
<gene>
    <name evidence="1" type="primary">ccoQ</name>
    <name evidence="1" type="ORF">CRECT_0368</name>
</gene>
<keyword evidence="1" id="KW-0560">Oxidoreductase</keyword>
<dbReference type="AlphaFoldDB" id="A0A6G5QK44"/>
<protein>
    <submittedName>
        <fullName evidence="1">Cytochrome c oxidase CcoNOPQ, cbb3-type, subunit IV</fullName>
        <ecNumber evidence="1">1.9.3.1</ecNumber>
    </submittedName>
</protein>
<dbReference type="InterPro" id="IPR014107">
    <property type="entry name" value="Cyt_c_oxidase_cbb3_CcoQ"/>
</dbReference>
<dbReference type="KEGG" id="crx:CRECT_0368"/>
<dbReference type="InterPro" id="IPR008621">
    <property type="entry name" value="Cbb3-typ_cyt_oxidase_comp"/>
</dbReference>
<organism evidence="1 2">
    <name type="scientific">Campylobacter rectus</name>
    <name type="common">Wolinella recta</name>
    <dbReference type="NCBI Taxonomy" id="203"/>
    <lineage>
        <taxon>Bacteria</taxon>
        <taxon>Pseudomonadati</taxon>
        <taxon>Campylobacterota</taxon>
        <taxon>Epsilonproteobacteria</taxon>
        <taxon>Campylobacterales</taxon>
        <taxon>Campylobacteraceae</taxon>
        <taxon>Campylobacter</taxon>
    </lineage>
</organism>
<evidence type="ECO:0000313" key="1">
    <source>
        <dbReference type="EMBL" id="QCD46065.1"/>
    </source>
</evidence>
<dbReference type="EMBL" id="CP012543">
    <property type="protein sequence ID" value="QCD46065.1"/>
    <property type="molecule type" value="Genomic_DNA"/>
</dbReference>
<accession>A0A6G5QK44</accession>
<dbReference type="GO" id="GO:0016491">
    <property type="term" value="F:oxidoreductase activity"/>
    <property type="evidence" value="ECO:0007669"/>
    <property type="project" value="UniProtKB-KW"/>
</dbReference>
<dbReference type="Proteomes" id="UP000502377">
    <property type="component" value="Chromosome"/>
</dbReference>
<sequence>MDAQTLREIQGYGFFAFVVVAVALLYGYYFHLYKSERSGRRNYEKYSDLALKDGIDEEILESSDNAKKEK</sequence>
<dbReference type="Pfam" id="PF05545">
    <property type="entry name" value="FixQ"/>
    <property type="match status" value="1"/>
</dbReference>